<keyword evidence="2" id="KW-1185">Reference proteome</keyword>
<organism evidence="1 2">
    <name type="scientific">Rhododendron molle</name>
    <name type="common">Chinese azalea</name>
    <name type="synonym">Azalea mollis</name>
    <dbReference type="NCBI Taxonomy" id="49168"/>
    <lineage>
        <taxon>Eukaryota</taxon>
        <taxon>Viridiplantae</taxon>
        <taxon>Streptophyta</taxon>
        <taxon>Embryophyta</taxon>
        <taxon>Tracheophyta</taxon>
        <taxon>Spermatophyta</taxon>
        <taxon>Magnoliopsida</taxon>
        <taxon>eudicotyledons</taxon>
        <taxon>Gunneridae</taxon>
        <taxon>Pentapetalae</taxon>
        <taxon>asterids</taxon>
        <taxon>Ericales</taxon>
        <taxon>Ericaceae</taxon>
        <taxon>Ericoideae</taxon>
        <taxon>Rhodoreae</taxon>
        <taxon>Rhododendron</taxon>
    </lineage>
</organism>
<name>A0ACC0LQE4_RHOML</name>
<dbReference type="Proteomes" id="UP001062846">
    <property type="component" value="Chromosome 11"/>
</dbReference>
<evidence type="ECO:0000313" key="2">
    <source>
        <dbReference type="Proteomes" id="UP001062846"/>
    </source>
</evidence>
<sequence>MEESGIVLKPKPEMAIISEVKSEGTGIILKPNQELVVKSAAQIVHEQNGNMAPGARMAMTRRVHPLVSLNPYQGNWTIKVRVTGKGNMRTYKNARGEGCVFNMELTDEDGTQIQATMFNEAAKKFYEKFQLGKVYYISKGTLKVANKQFKTVQNDYEMTLNEYSKVEEANVIGAVQSVSPTMSIRRKINNETIPKREITIADASKKTVVESLWNDLATTLGQELLDISLVMSLLAACTRDDI</sequence>
<dbReference type="EMBL" id="CM046398">
    <property type="protein sequence ID" value="KAI8530612.1"/>
    <property type="molecule type" value="Genomic_DNA"/>
</dbReference>
<protein>
    <submittedName>
        <fullName evidence="1">Uncharacterized protein</fullName>
    </submittedName>
</protein>
<reference evidence="1" key="1">
    <citation type="submission" date="2022-02" db="EMBL/GenBank/DDBJ databases">
        <title>Plant Genome Project.</title>
        <authorList>
            <person name="Zhang R.-G."/>
        </authorList>
    </citation>
    <scope>NUCLEOTIDE SEQUENCE</scope>
    <source>
        <strain evidence="1">AT1</strain>
    </source>
</reference>
<evidence type="ECO:0000313" key="1">
    <source>
        <dbReference type="EMBL" id="KAI8530612.1"/>
    </source>
</evidence>
<gene>
    <name evidence="1" type="ORF">RHMOL_Rhmol11G0072900</name>
</gene>
<accession>A0ACC0LQE4</accession>
<proteinExistence type="predicted"/>
<comment type="caution">
    <text evidence="1">The sequence shown here is derived from an EMBL/GenBank/DDBJ whole genome shotgun (WGS) entry which is preliminary data.</text>
</comment>